<dbReference type="RefSeq" id="WP_120181811.1">
    <property type="nucleotide sequence ID" value="NZ_CBINCU010000010.1"/>
</dbReference>
<dbReference type="EMBL" id="MBTA01000023">
    <property type="protein sequence ID" value="RKD16312.1"/>
    <property type="molecule type" value="Genomic_DNA"/>
</dbReference>
<comment type="caution">
    <text evidence="1">The sequence shown here is derived from an EMBL/GenBank/DDBJ whole genome shotgun (WGS) entry which is preliminary data.</text>
</comment>
<dbReference type="AlphaFoldDB" id="A0A419S638"/>
<reference evidence="1 2" key="1">
    <citation type="submission" date="2016-07" db="EMBL/GenBank/DDBJ databases">
        <title>Genome of Pelobium manganitolerans.</title>
        <authorList>
            <person name="Wu S."/>
            <person name="Wang G."/>
        </authorList>
    </citation>
    <scope>NUCLEOTIDE SEQUENCE [LARGE SCALE GENOMIC DNA]</scope>
    <source>
        <strain evidence="1 2">YS-25</strain>
    </source>
</reference>
<dbReference type="OrthoDB" id="964950at2"/>
<organism evidence="1 2">
    <name type="scientific">Pelobium manganitolerans</name>
    <dbReference type="NCBI Taxonomy" id="1842495"/>
    <lineage>
        <taxon>Bacteria</taxon>
        <taxon>Pseudomonadati</taxon>
        <taxon>Bacteroidota</taxon>
        <taxon>Sphingobacteriia</taxon>
        <taxon>Sphingobacteriales</taxon>
        <taxon>Sphingobacteriaceae</taxon>
        <taxon>Pelobium</taxon>
    </lineage>
</organism>
<gene>
    <name evidence="1" type="ORF">BCY91_05430</name>
</gene>
<evidence type="ECO:0000313" key="2">
    <source>
        <dbReference type="Proteomes" id="UP000283433"/>
    </source>
</evidence>
<keyword evidence="2" id="KW-1185">Reference proteome</keyword>
<sequence>MESLTINILNPKAKGLLENLVELNLITILEVVQDSKTDEQAWESLSKEQQDGILKAMQQIENGEGIPHETVMMEARKKLQLG</sequence>
<protein>
    <submittedName>
        <fullName evidence="1">Uncharacterized protein</fullName>
    </submittedName>
</protein>
<dbReference type="Proteomes" id="UP000283433">
    <property type="component" value="Unassembled WGS sequence"/>
</dbReference>
<name>A0A419S638_9SPHI</name>
<evidence type="ECO:0000313" key="1">
    <source>
        <dbReference type="EMBL" id="RKD16312.1"/>
    </source>
</evidence>
<accession>A0A419S638</accession>
<proteinExistence type="predicted"/>